<dbReference type="Pfam" id="PF00916">
    <property type="entry name" value="Sulfate_transp"/>
    <property type="match status" value="1"/>
</dbReference>
<feature type="transmembrane region" description="Helical" evidence="5">
    <location>
        <begin position="72"/>
        <end position="88"/>
    </location>
</feature>
<evidence type="ECO:0000256" key="2">
    <source>
        <dbReference type="ARBA" id="ARBA00022692"/>
    </source>
</evidence>
<reference evidence="7 8" key="1">
    <citation type="submission" date="2022-06" db="EMBL/GenBank/DDBJ databases">
        <authorList>
            <person name="Liu G."/>
        </authorList>
    </citation>
    <scope>NUCLEOTIDE SEQUENCE [LARGE SCALE GENOMIC DNA]</scope>
    <source>
        <strain evidence="7 8">E4</strain>
    </source>
</reference>
<keyword evidence="4 5" id="KW-0472">Membrane</keyword>
<feature type="transmembrane region" description="Helical" evidence="5">
    <location>
        <begin position="95"/>
        <end position="114"/>
    </location>
</feature>
<feature type="transmembrane region" description="Helical" evidence="5">
    <location>
        <begin position="290"/>
        <end position="309"/>
    </location>
</feature>
<dbReference type="RefSeq" id="WP_228766212.1">
    <property type="nucleotide sequence ID" value="NZ_CP098494.1"/>
</dbReference>
<dbReference type="Gene3D" id="3.30.750.24">
    <property type="entry name" value="STAS domain"/>
    <property type="match status" value="1"/>
</dbReference>
<name>A0ABY4U4N8_9SPHN</name>
<dbReference type="PANTHER" id="PTHR11814">
    <property type="entry name" value="SULFATE TRANSPORTER"/>
    <property type="match status" value="1"/>
</dbReference>
<accession>A0ABY4U4N8</accession>
<comment type="subcellular location">
    <subcellularLocation>
        <location evidence="1">Membrane</location>
        <topology evidence="1">Multi-pass membrane protein</topology>
    </subcellularLocation>
</comment>
<dbReference type="Pfam" id="PF01740">
    <property type="entry name" value="STAS"/>
    <property type="match status" value="1"/>
</dbReference>
<feature type="transmembrane region" description="Helical" evidence="5">
    <location>
        <begin position="423"/>
        <end position="451"/>
    </location>
</feature>
<evidence type="ECO:0000256" key="4">
    <source>
        <dbReference type="ARBA" id="ARBA00023136"/>
    </source>
</evidence>
<dbReference type="InterPro" id="IPR001902">
    <property type="entry name" value="SLC26A/SulP_fam"/>
</dbReference>
<keyword evidence="3 5" id="KW-1133">Transmembrane helix</keyword>
<dbReference type="PROSITE" id="PS50801">
    <property type="entry name" value="STAS"/>
    <property type="match status" value="1"/>
</dbReference>
<evidence type="ECO:0000313" key="7">
    <source>
        <dbReference type="EMBL" id="USA61071.1"/>
    </source>
</evidence>
<feature type="transmembrane region" description="Helical" evidence="5">
    <location>
        <begin position="46"/>
        <end position="66"/>
    </location>
</feature>
<feature type="transmembrane region" description="Helical" evidence="5">
    <location>
        <begin position="154"/>
        <end position="172"/>
    </location>
</feature>
<evidence type="ECO:0000256" key="5">
    <source>
        <dbReference type="SAM" id="Phobius"/>
    </source>
</evidence>
<feature type="domain" description="STAS" evidence="6">
    <location>
        <begin position="474"/>
        <end position="587"/>
    </location>
</feature>
<dbReference type="Proteomes" id="UP001056619">
    <property type="component" value="Chromosome"/>
</dbReference>
<dbReference type="InterPro" id="IPR036513">
    <property type="entry name" value="STAS_dom_sf"/>
</dbReference>
<feature type="transmembrane region" description="Helical" evidence="5">
    <location>
        <begin position="237"/>
        <end position="257"/>
    </location>
</feature>
<keyword evidence="2 5" id="KW-0812">Transmembrane</keyword>
<evidence type="ECO:0000256" key="3">
    <source>
        <dbReference type="ARBA" id="ARBA00022989"/>
    </source>
</evidence>
<evidence type="ECO:0000256" key="1">
    <source>
        <dbReference type="ARBA" id="ARBA00004141"/>
    </source>
</evidence>
<proteinExistence type="predicted"/>
<dbReference type="NCBIfam" id="TIGR00815">
    <property type="entry name" value="sulP"/>
    <property type="match status" value="1"/>
</dbReference>
<keyword evidence="8" id="KW-1185">Reference proteome</keyword>
<sequence>MSDSNPGAEGGASGLPRRHKPAPLAQYFPILEWGRTYNGSVLTNDLVAAIIVTIMLIPQSLAYALLAGLPPVVGLYASILPLVAYAIFGTSRTLAVGPVAVISLMTASAAGAVAAQGTELYLEAAITLAALSGVMLAVLGFLRMGFLANLLSHPVISGFITASGILIATSQVKHILGVSAGGDNWPEMLGGLAAAINMINPWTLAIGIPATLFLFWVRKGLRPALVRLSLTPRAADIAAKAGPVIAVVATILVTIGLDLEDRGVNLVGAIPQGLPPFALPSTDLGLIGQLWVPALLISIIGFVESVSVAQTLAAKRRQRIAPNQELIGLGATNIASAFSGGYPVTGGFARSVVNFDAGAETPAAGAYTAVGIALAGLFLTPLLYSLPIATLAATIIVAVLSLVDLKTPGQLWNYSKADFAAHIATIAITLLAGVELGVIAGVGVGLLLYLWRASRPHAAIVGRVPETEHFRNMDRHKVFTVPHVLSIRIDESLTYLNARWLEEYVLEEIADRPDVRHLILMCSAVNEIDASGLESLEAINHRMIDAGIGLHLSEVKGPVMDRLKRTHFIDDLNGQVFLSQNRAFRELSANGGPPAEPIGDAARGMI</sequence>
<evidence type="ECO:0000313" key="8">
    <source>
        <dbReference type="Proteomes" id="UP001056619"/>
    </source>
</evidence>
<dbReference type="InterPro" id="IPR002645">
    <property type="entry name" value="STAS_dom"/>
</dbReference>
<organism evidence="7 8">
    <name type="scientific">Qipengyuania citrea</name>
    <dbReference type="NCBI Taxonomy" id="225971"/>
    <lineage>
        <taxon>Bacteria</taxon>
        <taxon>Pseudomonadati</taxon>
        <taxon>Pseudomonadota</taxon>
        <taxon>Alphaproteobacteria</taxon>
        <taxon>Sphingomonadales</taxon>
        <taxon>Erythrobacteraceae</taxon>
        <taxon>Qipengyuania</taxon>
    </lineage>
</organism>
<evidence type="ECO:0000259" key="6">
    <source>
        <dbReference type="PROSITE" id="PS50801"/>
    </source>
</evidence>
<feature type="transmembrane region" description="Helical" evidence="5">
    <location>
        <begin position="382"/>
        <end position="403"/>
    </location>
</feature>
<dbReference type="InterPro" id="IPR011547">
    <property type="entry name" value="SLC26A/SulP_dom"/>
</dbReference>
<feature type="transmembrane region" description="Helical" evidence="5">
    <location>
        <begin position="192"/>
        <end position="217"/>
    </location>
</feature>
<protein>
    <submittedName>
        <fullName evidence="7">Sulfate permease</fullName>
    </submittedName>
</protein>
<gene>
    <name evidence="7" type="primary">sulP</name>
    <name evidence="7" type="ORF">NCF85_13455</name>
</gene>
<dbReference type="SUPFAM" id="SSF52091">
    <property type="entry name" value="SpoIIaa-like"/>
    <property type="match status" value="1"/>
</dbReference>
<feature type="transmembrane region" description="Helical" evidence="5">
    <location>
        <begin position="120"/>
        <end position="142"/>
    </location>
</feature>
<dbReference type="EMBL" id="CP098494">
    <property type="protein sequence ID" value="USA61071.1"/>
    <property type="molecule type" value="Genomic_DNA"/>
</dbReference>
<dbReference type="CDD" id="cd07042">
    <property type="entry name" value="STAS_SulP_like_sulfate_transporter"/>
    <property type="match status" value="1"/>
</dbReference>